<dbReference type="AlphaFoldDB" id="A0A9D1GW15"/>
<feature type="compositionally biased region" description="Low complexity" evidence="1">
    <location>
        <begin position="1"/>
        <end position="19"/>
    </location>
</feature>
<dbReference type="Proteomes" id="UP000886842">
    <property type="component" value="Unassembled WGS sequence"/>
</dbReference>
<feature type="transmembrane region" description="Helical" evidence="2">
    <location>
        <begin position="81"/>
        <end position="103"/>
    </location>
</feature>
<reference evidence="3" key="2">
    <citation type="journal article" date="2021" name="PeerJ">
        <title>Extensive microbial diversity within the chicken gut microbiome revealed by metagenomics and culture.</title>
        <authorList>
            <person name="Gilroy R."/>
            <person name="Ravi A."/>
            <person name="Getino M."/>
            <person name="Pursley I."/>
            <person name="Horton D.L."/>
            <person name="Alikhan N.F."/>
            <person name="Baker D."/>
            <person name="Gharbi K."/>
            <person name="Hall N."/>
            <person name="Watson M."/>
            <person name="Adriaenssens E.M."/>
            <person name="Foster-Nyarko E."/>
            <person name="Jarju S."/>
            <person name="Secka A."/>
            <person name="Antonio M."/>
            <person name="Oren A."/>
            <person name="Chaudhuri R.R."/>
            <person name="La Ragione R."/>
            <person name="Hildebrand F."/>
            <person name="Pallen M.J."/>
        </authorList>
    </citation>
    <scope>NUCLEOTIDE SEQUENCE</scope>
    <source>
        <strain evidence="3">ChiGjej1B1-24693</strain>
    </source>
</reference>
<evidence type="ECO:0000256" key="1">
    <source>
        <dbReference type="SAM" id="MobiDB-lite"/>
    </source>
</evidence>
<dbReference type="PANTHER" id="PTHR38441">
    <property type="entry name" value="INTEGRAL MEMBRANE PROTEIN-RELATED"/>
    <property type="match status" value="1"/>
</dbReference>
<feature type="region of interest" description="Disordered" evidence="1">
    <location>
        <begin position="124"/>
        <end position="159"/>
    </location>
</feature>
<gene>
    <name evidence="3" type="ORF">IAA98_01560</name>
</gene>
<evidence type="ECO:0000313" key="3">
    <source>
        <dbReference type="EMBL" id="HIT74257.1"/>
    </source>
</evidence>
<evidence type="ECO:0000313" key="4">
    <source>
        <dbReference type="Proteomes" id="UP000886842"/>
    </source>
</evidence>
<protein>
    <submittedName>
        <fullName evidence="3">DUF485 domain-containing protein</fullName>
    </submittedName>
</protein>
<evidence type="ECO:0000256" key="2">
    <source>
        <dbReference type="SAM" id="Phobius"/>
    </source>
</evidence>
<dbReference type="EMBL" id="DVLP01000045">
    <property type="protein sequence ID" value="HIT74257.1"/>
    <property type="molecule type" value="Genomic_DNA"/>
</dbReference>
<feature type="transmembrane region" description="Helical" evidence="2">
    <location>
        <begin position="42"/>
        <end position="61"/>
    </location>
</feature>
<feature type="compositionally biased region" description="Acidic residues" evidence="1">
    <location>
        <begin position="150"/>
        <end position="159"/>
    </location>
</feature>
<dbReference type="Pfam" id="PF04341">
    <property type="entry name" value="DUF485"/>
    <property type="match status" value="1"/>
</dbReference>
<keyword evidence="2" id="KW-0812">Transmembrane</keyword>
<accession>A0A9D1GW15</accession>
<reference evidence="3" key="1">
    <citation type="submission" date="2020-10" db="EMBL/GenBank/DDBJ databases">
        <authorList>
            <person name="Gilroy R."/>
        </authorList>
    </citation>
    <scope>NUCLEOTIDE SEQUENCE</scope>
    <source>
        <strain evidence="3">ChiGjej1B1-24693</strain>
    </source>
</reference>
<feature type="region of interest" description="Disordered" evidence="1">
    <location>
        <begin position="1"/>
        <end position="20"/>
    </location>
</feature>
<organism evidence="3 4">
    <name type="scientific">Candidatus Avipropionibacterium avicola</name>
    <dbReference type="NCBI Taxonomy" id="2840701"/>
    <lineage>
        <taxon>Bacteria</taxon>
        <taxon>Bacillati</taxon>
        <taxon>Actinomycetota</taxon>
        <taxon>Actinomycetes</taxon>
        <taxon>Propionibacteriales</taxon>
        <taxon>Propionibacteriaceae</taxon>
        <taxon>Propionibacteriaceae incertae sedis</taxon>
        <taxon>Candidatus Avipropionibacterium</taxon>
    </lineage>
</organism>
<name>A0A9D1GW15_9ACTN</name>
<dbReference type="InterPro" id="IPR007436">
    <property type="entry name" value="DUF485"/>
</dbReference>
<comment type="caution">
    <text evidence="3">The sequence shown here is derived from an EMBL/GenBank/DDBJ whole genome shotgun (WGS) entry which is preliminary data.</text>
</comment>
<dbReference type="PANTHER" id="PTHR38441:SF1">
    <property type="entry name" value="MEMBRANE PROTEIN"/>
    <property type="match status" value="1"/>
</dbReference>
<proteinExistence type="predicted"/>
<keyword evidence="2" id="KW-1133">Transmembrane helix</keyword>
<keyword evidence="2" id="KW-0472">Membrane</keyword>
<sequence length="159" mass="17427">MSTPSDGSTPSGGPAASAPVLDATPEDFVRVQASPEFRRLRFTFRAFAIPMTVVFLVWYFLYVGLSTYAEPFMSTPVIGNLNVGLTMGLLQFVSTFLITGLYVRHANRKVDPIATALREELETEVPVEEARAIAEDPNPSGMGTPTDPTDLNDEQENQR</sequence>